<organism evidence="2 3">
    <name type="scientific">Podospora fimiseda</name>
    <dbReference type="NCBI Taxonomy" id="252190"/>
    <lineage>
        <taxon>Eukaryota</taxon>
        <taxon>Fungi</taxon>
        <taxon>Dikarya</taxon>
        <taxon>Ascomycota</taxon>
        <taxon>Pezizomycotina</taxon>
        <taxon>Sordariomycetes</taxon>
        <taxon>Sordariomycetidae</taxon>
        <taxon>Sordariales</taxon>
        <taxon>Podosporaceae</taxon>
        <taxon>Podospora</taxon>
    </lineage>
</organism>
<accession>A0AAN7BD78</accession>
<comment type="caution">
    <text evidence="2">The sequence shown here is derived from an EMBL/GenBank/DDBJ whole genome shotgun (WGS) entry which is preliminary data.</text>
</comment>
<evidence type="ECO:0000256" key="1">
    <source>
        <dbReference type="SAM" id="MobiDB-lite"/>
    </source>
</evidence>
<evidence type="ECO:0000313" key="3">
    <source>
        <dbReference type="Proteomes" id="UP001301958"/>
    </source>
</evidence>
<feature type="region of interest" description="Disordered" evidence="1">
    <location>
        <begin position="1"/>
        <end position="51"/>
    </location>
</feature>
<evidence type="ECO:0008006" key="4">
    <source>
        <dbReference type="Google" id="ProtNLM"/>
    </source>
</evidence>
<sequence>MPRARQGLRSTKTGRIQKPSTTTTTTTSRNLRPRKPSTNPPPKKKESKPIPTYLQLAHIPPTTSRLLDYLPLTLLEHIQSLLPPHSQICLTLTCKRALKLLGTSSWSTCRPRRHGRLSFEEHSQDLLVRADRDTLIQYLSSDVVSKGEGALTACAHCDIYHPPLKPPQTHRITKYTAKCFGPKGTIDYLPFAAGYKTGYSLVWDHIRHVIETIPQAPQEEEKKDISYLSGEFETLYPLKIVYNLCTSAYRLNQNLILKHQHKFRALNNRHAILPWEVLNLPLRICPHQSTVSRGPPHKPDMRRKGGEDLNSPLFTLTILNAFSGDNTGYLKNKEFKKLTAGEQKDLEDSAAQGHVFQCRSCPTRWKVSHDDRKGELVVTAWHCFYEDILSAAKVWTCLVRREVFNLGKNTRNSEWWNKKQSFRDFQIE</sequence>
<feature type="compositionally biased region" description="Polar residues" evidence="1">
    <location>
        <begin position="8"/>
        <end position="20"/>
    </location>
</feature>
<reference evidence="2" key="2">
    <citation type="submission" date="2023-05" db="EMBL/GenBank/DDBJ databases">
        <authorList>
            <consortium name="Lawrence Berkeley National Laboratory"/>
            <person name="Steindorff A."/>
            <person name="Hensen N."/>
            <person name="Bonometti L."/>
            <person name="Westerberg I."/>
            <person name="Brannstrom I.O."/>
            <person name="Guillou S."/>
            <person name="Cros-Aarteil S."/>
            <person name="Calhoun S."/>
            <person name="Haridas S."/>
            <person name="Kuo A."/>
            <person name="Mondo S."/>
            <person name="Pangilinan J."/>
            <person name="Riley R."/>
            <person name="Labutti K."/>
            <person name="Andreopoulos B."/>
            <person name="Lipzen A."/>
            <person name="Chen C."/>
            <person name="Yanf M."/>
            <person name="Daum C."/>
            <person name="Ng V."/>
            <person name="Clum A."/>
            <person name="Ohm R."/>
            <person name="Martin F."/>
            <person name="Silar P."/>
            <person name="Natvig D."/>
            <person name="Lalanne C."/>
            <person name="Gautier V."/>
            <person name="Ament-Velasquez S.L."/>
            <person name="Kruys A."/>
            <person name="Hutchinson M.I."/>
            <person name="Powell A.J."/>
            <person name="Barry K."/>
            <person name="Miller A.N."/>
            <person name="Grigoriev I.V."/>
            <person name="Debuchy R."/>
            <person name="Gladieux P."/>
            <person name="Thoren M.H."/>
            <person name="Johannesson H."/>
        </authorList>
    </citation>
    <scope>NUCLEOTIDE SEQUENCE</scope>
    <source>
        <strain evidence="2">CBS 990.96</strain>
    </source>
</reference>
<dbReference type="EMBL" id="MU865545">
    <property type="protein sequence ID" value="KAK4221466.1"/>
    <property type="molecule type" value="Genomic_DNA"/>
</dbReference>
<protein>
    <recommendedName>
        <fullName evidence="4">F-box domain-containing protein</fullName>
    </recommendedName>
</protein>
<proteinExistence type="predicted"/>
<dbReference type="Proteomes" id="UP001301958">
    <property type="component" value="Unassembled WGS sequence"/>
</dbReference>
<keyword evidence="3" id="KW-1185">Reference proteome</keyword>
<evidence type="ECO:0000313" key="2">
    <source>
        <dbReference type="EMBL" id="KAK4221466.1"/>
    </source>
</evidence>
<gene>
    <name evidence="2" type="ORF">QBC38DRAFT_504883</name>
</gene>
<reference evidence="2" key="1">
    <citation type="journal article" date="2023" name="Mol. Phylogenet. Evol.">
        <title>Genome-scale phylogeny and comparative genomics of the fungal order Sordariales.</title>
        <authorList>
            <person name="Hensen N."/>
            <person name="Bonometti L."/>
            <person name="Westerberg I."/>
            <person name="Brannstrom I.O."/>
            <person name="Guillou S."/>
            <person name="Cros-Aarteil S."/>
            <person name="Calhoun S."/>
            <person name="Haridas S."/>
            <person name="Kuo A."/>
            <person name="Mondo S."/>
            <person name="Pangilinan J."/>
            <person name="Riley R."/>
            <person name="LaButti K."/>
            <person name="Andreopoulos B."/>
            <person name="Lipzen A."/>
            <person name="Chen C."/>
            <person name="Yan M."/>
            <person name="Daum C."/>
            <person name="Ng V."/>
            <person name="Clum A."/>
            <person name="Steindorff A."/>
            <person name="Ohm R.A."/>
            <person name="Martin F."/>
            <person name="Silar P."/>
            <person name="Natvig D.O."/>
            <person name="Lalanne C."/>
            <person name="Gautier V."/>
            <person name="Ament-Velasquez S.L."/>
            <person name="Kruys A."/>
            <person name="Hutchinson M.I."/>
            <person name="Powell A.J."/>
            <person name="Barry K."/>
            <person name="Miller A.N."/>
            <person name="Grigoriev I.V."/>
            <person name="Debuchy R."/>
            <person name="Gladieux P."/>
            <person name="Hiltunen Thoren M."/>
            <person name="Johannesson H."/>
        </authorList>
    </citation>
    <scope>NUCLEOTIDE SEQUENCE</scope>
    <source>
        <strain evidence="2">CBS 990.96</strain>
    </source>
</reference>
<dbReference type="AlphaFoldDB" id="A0AAN7BD78"/>
<name>A0AAN7BD78_9PEZI</name>